<evidence type="ECO:0000313" key="1">
    <source>
        <dbReference type="EMBL" id="KAJ2976872.1"/>
    </source>
</evidence>
<keyword evidence="2" id="KW-1185">Reference proteome</keyword>
<sequence length="69" mass="7429">MPRRRAARANAFAPGALSSGGQCRARRARQGLARLPALPDSRKQLLEVVGVFADLRRPSMSSRAVARAT</sequence>
<name>A0ACC1NC68_9APHY</name>
<comment type="caution">
    <text evidence="1">The sequence shown here is derived from an EMBL/GenBank/DDBJ whole genome shotgun (WGS) entry which is preliminary data.</text>
</comment>
<reference evidence="1" key="1">
    <citation type="submission" date="2022-08" db="EMBL/GenBank/DDBJ databases">
        <title>Genome Sequence of Pycnoporus sanguineus.</title>
        <authorList>
            <person name="Buettner E."/>
        </authorList>
    </citation>
    <scope>NUCLEOTIDE SEQUENCE</scope>
    <source>
        <strain evidence="1">CG-C14</strain>
    </source>
</reference>
<gene>
    <name evidence="1" type="ORF">NUW54_g11498</name>
</gene>
<accession>A0ACC1NC68</accession>
<proteinExistence type="predicted"/>
<dbReference type="Proteomes" id="UP001144978">
    <property type="component" value="Unassembled WGS sequence"/>
</dbReference>
<dbReference type="EMBL" id="JANSHE010004509">
    <property type="protein sequence ID" value="KAJ2976872.1"/>
    <property type="molecule type" value="Genomic_DNA"/>
</dbReference>
<evidence type="ECO:0000313" key="2">
    <source>
        <dbReference type="Proteomes" id="UP001144978"/>
    </source>
</evidence>
<organism evidence="1 2">
    <name type="scientific">Trametes sanguinea</name>
    <dbReference type="NCBI Taxonomy" id="158606"/>
    <lineage>
        <taxon>Eukaryota</taxon>
        <taxon>Fungi</taxon>
        <taxon>Dikarya</taxon>
        <taxon>Basidiomycota</taxon>
        <taxon>Agaricomycotina</taxon>
        <taxon>Agaricomycetes</taxon>
        <taxon>Polyporales</taxon>
        <taxon>Polyporaceae</taxon>
        <taxon>Trametes</taxon>
    </lineage>
</organism>
<protein>
    <submittedName>
        <fullName evidence="1">Uncharacterized protein</fullName>
    </submittedName>
</protein>